<dbReference type="InterPro" id="IPR013780">
    <property type="entry name" value="Glyco_hydro_b"/>
</dbReference>
<accession>A0ABX2ETM8</accession>
<proteinExistence type="predicted"/>
<reference evidence="4 5" key="1">
    <citation type="submission" date="2020-05" db="EMBL/GenBank/DDBJ databases">
        <title>Aquincola sp. isolate from soil.</title>
        <authorList>
            <person name="Han J."/>
            <person name="Kim D.-U."/>
        </authorList>
    </citation>
    <scope>NUCLEOTIDE SEQUENCE [LARGE SCALE GENOMIC DNA]</scope>
    <source>
        <strain evidence="4 5">S2</strain>
    </source>
</reference>
<keyword evidence="5" id="KW-1185">Reference proteome</keyword>
<name>A0ABX2ETM8_9BURK</name>
<dbReference type="CDD" id="cd11338">
    <property type="entry name" value="AmyAc_CMD"/>
    <property type="match status" value="1"/>
</dbReference>
<dbReference type="InterPro" id="IPR014756">
    <property type="entry name" value="Ig_E-set"/>
</dbReference>
<evidence type="ECO:0000313" key="4">
    <source>
        <dbReference type="EMBL" id="NRF72107.1"/>
    </source>
</evidence>
<evidence type="ECO:0000256" key="1">
    <source>
        <dbReference type="ARBA" id="ARBA00022801"/>
    </source>
</evidence>
<dbReference type="Proteomes" id="UP000737171">
    <property type="component" value="Unassembled WGS sequence"/>
</dbReference>
<keyword evidence="2 4" id="KW-0326">Glycosidase</keyword>
<feature type="domain" description="Glycosyl hydrolase family 13 catalytic" evidence="3">
    <location>
        <begin position="122"/>
        <end position="517"/>
    </location>
</feature>
<dbReference type="Pfam" id="PF00128">
    <property type="entry name" value="Alpha-amylase"/>
    <property type="match status" value="1"/>
</dbReference>
<dbReference type="RefSeq" id="WP_173134722.1">
    <property type="nucleotide sequence ID" value="NZ_JABRWJ010000018.1"/>
</dbReference>
<dbReference type="Gene3D" id="2.60.40.1180">
    <property type="entry name" value="Golgi alpha-mannosidase II"/>
    <property type="match status" value="1"/>
</dbReference>
<dbReference type="GO" id="GO:0004558">
    <property type="term" value="F:alpha-1,4-glucosidase activity"/>
    <property type="evidence" value="ECO:0007669"/>
    <property type="project" value="UniProtKB-EC"/>
</dbReference>
<evidence type="ECO:0000256" key="2">
    <source>
        <dbReference type="ARBA" id="ARBA00023295"/>
    </source>
</evidence>
<dbReference type="InterPro" id="IPR017853">
    <property type="entry name" value="GH"/>
</dbReference>
<dbReference type="SUPFAM" id="SSF81296">
    <property type="entry name" value="E set domains"/>
    <property type="match status" value="1"/>
</dbReference>
<dbReference type="EMBL" id="JABRWJ010000018">
    <property type="protein sequence ID" value="NRF72107.1"/>
    <property type="molecule type" value="Genomic_DNA"/>
</dbReference>
<organism evidence="4 5">
    <name type="scientific">Pseudaquabacterium terrae</name>
    <dbReference type="NCBI Taxonomy" id="2732868"/>
    <lineage>
        <taxon>Bacteria</taxon>
        <taxon>Pseudomonadati</taxon>
        <taxon>Pseudomonadota</taxon>
        <taxon>Betaproteobacteria</taxon>
        <taxon>Burkholderiales</taxon>
        <taxon>Sphaerotilaceae</taxon>
        <taxon>Pseudaquabacterium</taxon>
    </lineage>
</organism>
<dbReference type="NCBIfam" id="NF008051">
    <property type="entry name" value="PRK10785.1"/>
    <property type="match status" value="1"/>
</dbReference>
<dbReference type="PANTHER" id="PTHR10357:SF210">
    <property type="entry name" value="MALTODEXTRIN GLUCOSIDASE"/>
    <property type="match status" value="1"/>
</dbReference>
<dbReference type="EC" id="3.2.1.20" evidence="4"/>
<dbReference type="InterPro" id="IPR006047">
    <property type="entry name" value="GH13_cat_dom"/>
</dbReference>
<gene>
    <name evidence="4" type="primary">malZ</name>
    <name evidence="4" type="ORF">HLB44_34500</name>
</gene>
<dbReference type="SUPFAM" id="SSF51445">
    <property type="entry name" value="(Trans)glycosidases"/>
    <property type="match status" value="1"/>
</dbReference>
<dbReference type="InterPro" id="IPR017069">
    <property type="entry name" value="MalZ"/>
</dbReference>
<dbReference type="PIRSF" id="PIRSF036918">
    <property type="entry name" value="Maltodextrin_glucosidase"/>
    <property type="match status" value="1"/>
</dbReference>
<dbReference type="InterPro" id="IPR004185">
    <property type="entry name" value="Glyco_hydro_13_lg-like_dom"/>
</dbReference>
<dbReference type="PANTHER" id="PTHR10357">
    <property type="entry name" value="ALPHA-AMYLASE FAMILY MEMBER"/>
    <property type="match status" value="1"/>
</dbReference>
<dbReference type="SMART" id="SM00642">
    <property type="entry name" value="Aamy"/>
    <property type="match status" value="1"/>
</dbReference>
<evidence type="ECO:0000259" key="3">
    <source>
        <dbReference type="SMART" id="SM00642"/>
    </source>
</evidence>
<comment type="caution">
    <text evidence="4">The sequence shown here is derived from an EMBL/GenBank/DDBJ whole genome shotgun (WGS) entry which is preliminary data.</text>
</comment>
<evidence type="ECO:0000313" key="5">
    <source>
        <dbReference type="Proteomes" id="UP000737171"/>
    </source>
</evidence>
<dbReference type="Gene3D" id="3.20.20.80">
    <property type="entry name" value="Glycosidases"/>
    <property type="match status" value="1"/>
</dbReference>
<keyword evidence="1 4" id="KW-0378">Hydrolase</keyword>
<protein>
    <submittedName>
        <fullName evidence="4">Maltodextrin glucosidase</fullName>
        <ecNumber evidence="4">3.2.1.20</ecNumber>
    </submittedName>
</protein>
<sequence>MLLLHPPIAPWLVRTETGCRVTLLTDQPALQAVWLRVLPDNEEYLLPMKAAGRAGALHAWTGEMPWDGGNPATLYSFEVLAGDSQRWLGADGLHPHVPPEAQHFRVVRELPPAWVRDQVFYQVFPDRFALGDSPPNRDGETVYGSRPQAAQQLEWGAPLDPAQAANSFYGGDLDGLRAKLGHLQQAVGATAVYLNPVFTSGSNHRYDTEDYDNVDPALGGNAALERLSAAMHSRGMRLVLDAVLNHTSTNHPWFNRWGRHEGVGADQSDASPWRQWYAFNDAGHPIYWKGHDSLPVLDFSHAALREAVYEGPDAIVKKWLRAPYSIDGWRLDVIHMLGEGRGARNNAHHVRQIRQAIKSEQPSAYMLGEHFSEATRWLQGDQEDASMNYYGFAQPLWAWLAGQDVNGHPAALSTLQFEAWLNRARSAIGYDTALVQFNLLGSHDTPRFLTRLAGNHAKARLGMTLLFAYPGVPCLYYGDEVGMEGGADPDCRRCMDWTGASWDRELLAHVKRLATLRRERREWRDGAFQVLAQGEHWLAFARYTAQAVSIVVVNRGPAIEVQLPLKALPVEVSEWRDADGAPLTARSATLSLTLPAESGRVLVS</sequence>
<dbReference type="CDD" id="cd02857">
    <property type="entry name" value="E_set_CDase_PDE_N"/>
    <property type="match status" value="1"/>
</dbReference>